<feature type="transmembrane region" description="Helical" evidence="1">
    <location>
        <begin position="168"/>
        <end position="194"/>
    </location>
</feature>
<dbReference type="PANTHER" id="PTHR36833:SF1">
    <property type="entry name" value="INTEGRAL MEMBRANE TRANSPORT PROTEIN"/>
    <property type="match status" value="1"/>
</dbReference>
<evidence type="ECO:0000313" key="3">
    <source>
        <dbReference type="Proteomes" id="UP001597063"/>
    </source>
</evidence>
<name>A0ABW2XWL9_9ACTN</name>
<dbReference type="Proteomes" id="UP001597063">
    <property type="component" value="Unassembled WGS sequence"/>
</dbReference>
<keyword evidence="1" id="KW-0812">Transmembrane</keyword>
<keyword evidence="3" id="KW-1185">Reference proteome</keyword>
<feature type="transmembrane region" description="Helical" evidence="1">
    <location>
        <begin position="83"/>
        <end position="102"/>
    </location>
</feature>
<evidence type="ECO:0000313" key="2">
    <source>
        <dbReference type="EMBL" id="MFD0689422.1"/>
    </source>
</evidence>
<protein>
    <submittedName>
        <fullName evidence="2">ABC transporter permease</fullName>
    </submittedName>
</protein>
<dbReference type="Pfam" id="PF06182">
    <property type="entry name" value="ABC2_membrane_6"/>
    <property type="match status" value="1"/>
</dbReference>
<keyword evidence="1" id="KW-0472">Membrane</keyword>
<dbReference type="InterPro" id="IPR010390">
    <property type="entry name" value="ABC-2_transporter-like"/>
</dbReference>
<organism evidence="2 3">
    <name type="scientific">Actinomadura fibrosa</name>
    <dbReference type="NCBI Taxonomy" id="111802"/>
    <lineage>
        <taxon>Bacteria</taxon>
        <taxon>Bacillati</taxon>
        <taxon>Actinomycetota</taxon>
        <taxon>Actinomycetes</taxon>
        <taxon>Streptosporangiales</taxon>
        <taxon>Thermomonosporaceae</taxon>
        <taxon>Actinomadura</taxon>
    </lineage>
</organism>
<evidence type="ECO:0000256" key="1">
    <source>
        <dbReference type="SAM" id="Phobius"/>
    </source>
</evidence>
<dbReference type="PANTHER" id="PTHR36833">
    <property type="entry name" value="SLR0610 PROTEIN-RELATED"/>
    <property type="match status" value="1"/>
</dbReference>
<feature type="transmembrane region" description="Helical" evidence="1">
    <location>
        <begin position="256"/>
        <end position="275"/>
    </location>
</feature>
<feature type="transmembrane region" description="Helical" evidence="1">
    <location>
        <begin position="222"/>
        <end position="244"/>
    </location>
</feature>
<comment type="caution">
    <text evidence="2">The sequence shown here is derived from an EMBL/GenBank/DDBJ whole genome shotgun (WGS) entry which is preliminary data.</text>
</comment>
<reference evidence="3" key="1">
    <citation type="journal article" date="2019" name="Int. J. Syst. Evol. Microbiol.">
        <title>The Global Catalogue of Microorganisms (GCM) 10K type strain sequencing project: providing services to taxonomists for standard genome sequencing and annotation.</title>
        <authorList>
            <consortium name="The Broad Institute Genomics Platform"/>
            <consortium name="The Broad Institute Genome Sequencing Center for Infectious Disease"/>
            <person name="Wu L."/>
            <person name="Ma J."/>
        </authorList>
    </citation>
    <scope>NUCLEOTIDE SEQUENCE [LARGE SCALE GENOMIC DNA]</scope>
    <source>
        <strain evidence="3">JCM 9371</strain>
    </source>
</reference>
<feature type="transmembrane region" description="Helical" evidence="1">
    <location>
        <begin position="47"/>
        <end position="71"/>
    </location>
</feature>
<proteinExistence type="predicted"/>
<dbReference type="RefSeq" id="WP_242619736.1">
    <property type="nucleotide sequence ID" value="NZ_CAACUY010000258.1"/>
</dbReference>
<accession>A0ABW2XWL9</accession>
<dbReference type="EMBL" id="JBHTGP010000017">
    <property type="protein sequence ID" value="MFD0689422.1"/>
    <property type="molecule type" value="Genomic_DNA"/>
</dbReference>
<keyword evidence="1" id="KW-1133">Transmembrane helix</keyword>
<sequence>MAEAAAGTAGSAAAGAVPRRSPGPLGAYALLAWTWTRAAARYPASMVLLALATGAVGALDAAAIGLLFTRAPRIAGFEVAEVLFLYGTSALSFAVSDILLGTTERLGQHVRLGTLDAMLVRPVSPLVQVAAEEFTPRRFGKLVPAVGVLALALPRLDVPWTPGRAAMVALMVVSGAAIFGGIWVLTGAVQFVLVDSHGATKSLTYGGAFLTQYPMTMFARDFVRAVTFVVPLAFVNWQPALYVLDRPDPLGLPGAARFASPAVAAAVCAAAAAAWRAGLRHYRSTGS</sequence>
<gene>
    <name evidence="2" type="ORF">ACFQZM_33395</name>
</gene>